<gene>
    <name evidence="1" type="ORF">MILVUS5_LOCUS28580</name>
</gene>
<organism evidence="1 2">
    <name type="scientific">Trifolium pratense</name>
    <name type="common">Red clover</name>
    <dbReference type="NCBI Taxonomy" id="57577"/>
    <lineage>
        <taxon>Eukaryota</taxon>
        <taxon>Viridiplantae</taxon>
        <taxon>Streptophyta</taxon>
        <taxon>Embryophyta</taxon>
        <taxon>Tracheophyta</taxon>
        <taxon>Spermatophyta</taxon>
        <taxon>Magnoliopsida</taxon>
        <taxon>eudicotyledons</taxon>
        <taxon>Gunneridae</taxon>
        <taxon>Pentapetalae</taxon>
        <taxon>rosids</taxon>
        <taxon>fabids</taxon>
        <taxon>Fabales</taxon>
        <taxon>Fabaceae</taxon>
        <taxon>Papilionoideae</taxon>
        <taxon>50 kb inversion clade</taxon>
        <taxon>NPAAA clade</taxon>
        <taxon>Hologalegina</taxon>
        <taxon>IRL clade</taxon>
        <taxon>Trifolieae</taxon>
        <taxon>Trifolium</taxon>
    </lineage>
</organism>
<accession>A0ACB0L108</accession>
<evidence type="ECO:0000313" key="2">
    <source>
        <dbReference type="Proteomes" id="UP001177021"/>
    </source>
</evidence>
<reference evidence="1" key="1">
    <citation type="submission" date="2023-10" db="EMBL/GenBank/DDBJ databases">
        <authorList>
            <person name="Rodriguez Cubillos JULIANA M."/>
            <person name="De Vega J."/>
        </authorList>
    </citation>
    <scope>NUCLEOTIDE SEQUENCE</scope>
</reference>
<evidence type="ECO:0000313" key="1">
    <source>
        <dbReference type="EMBL" id="CAJ2663088.1"/>
    </source>
</evidence>
<dbReference type="EMBL" id="CASHSV030000409">
    <property type="protein sequence ID" value="CAJ2663088.1"/>
    <property type="molecule type" value="Genomic_DNA"/>
</dbReference>
<keyword evidence="2" id="KW-1185">Reference proteome</keyword>
<name>A0ACB0L108_TRIPR</name>
<proteinExistence type="predicted"/>
<comment type="caution">
    <text evidence="1">The sequence shown here is derived from an EMBL/GenBank/DDBJ whole genome shotgun (WGS) entry which is preliminary data.</text>
</comment>
<sequence>MRLWQNTVETCAQILDRAFHLIEDWKHANNNNKHMQQTIATVTASTTTNDELATNNNNRVDRVGTVWKKPTIGRYKCNIDASFSTQQNRVGLGMCIRDDEGRFVLAKTMWISPICSVDLGKALGLFHAINWVHDLQLQRVDFALDSKTVVDYFHKGGPNITEFGDVLNECIRRFKSYFENSRVEFNRRQANEVAHALARVAPSIARSHVFIDVPTCISHLIMNEML</sequence>
<protein>
    <submittedName>
        <fullName evidence="1">Uncharacterized protein</fullName>
    </submittedName>
</protein>
<dbReference type="Proteomes" id="UP001177021">
    <property type="component" value="Unassembled WGS sequence"/>
</dbReference>